<evidence type="ECO:0000313" key="3">
    <source>
        <dbReference type="Proteomes" id="UP000190648"/>
    </source>
</evidence>
<protein>
    <submittedName>
        <fullName evidence="2">Lung adenoma susceptibility protein 2</fullName>
    </submittedName>
</protein>
<feature type="compositionally biased region" description="Polar residues" evidence="1">
    <location>
        <begin position="210"/>
        <end position="221"/>
    </location>
</feature>
<feature type="region of interest" description="Disordered" evidence="1">
    <location>
        <begin position="210"/>
        <end position="233"/>
    </location>
</feature>
<dbReference type="InterPro" id="IPR052679">
    <property type="entry name" value="Cell_Prolif_Regulator"/>
</dbReference>
<name>A0A1V4JH53_PATFA</name>
<dbReference type="STRING" id="372326.A0A1V4JH53"/>
<dbReference type="PANTHER" id="PTHR35079:SF1">
    <property type="entry name" value="LUNG ADENOMA SUSCEPTIBILITY PROTEIN 2"/>
    <property type="match status" value="1"/>
</dbReference>
<keyword evidence="3" id="KW-1185">Reference proteome</keyword>
<proteinExistence type="predicted"/>
<dbReference type="OrthoDB" id="9385914at2759"/>
<dbReference type="Proteomes" id="UP000190648">
    <property type="component" value="Unassembled WGS sequence"/>
</dbReference>
<reference evidence="2 3" key="1">
    <citation type="submission" date="2016-02" db="EMBL/GenBank/DDBJ databases">
        <title>Band-tailed pigeon sequencing and assembly.</title>
        <authorList>
            <person name="Soares A.E."/>
            <person name="Novak B.J."/>
            <person name="Rice E.S."/>
            <person name="O'Connell B."/>
            <person name="Chang D."/>
            <person name="Weber S."/>
            <person name="Shapiro B."/>
        </authorList>
    </citation>
    <scope>NUCLEOTIDE SEQUENCE [LARGE SCALE GENOMIC DNA]</scope>
    <source>
        <strain evidence="2">BTP2013</strain>
        <tissue evidence="2">Blood</tissue>
    </source>
</reference>
<feature type="compositionally biased region" description="Polar residues" evidence="1">
    <location>
        <begin position="1"/>
        <end position="11"/>
    </location>
</feature>
<dbReference type="PANTHER" id="PTHR35079">
    <property type="entry name" value="LUNG ADENOMA SUSCEPTIBILITY PROTEIN 2"/>
    <property type="match status" value="1"/>
</dbReference>
<evidence type="ECO:0000256" key="1">
    <source>
        <dbReference type="SAM" id="MobiDB-lite"/>
    </source>
</evidence>
<dbReference type="AlphaFoldDB" id="A0A1V4JH53"/>
<feature type="compositionally biased region" description="Basic and acidic residues" evidence="1">
    <location>
        <begin position="222"/>
        <end position="233"/>
    </location>
</feature>
<dbReference type="EMBL" id="LSYS01007601">
    <property type="protein sequence ID" value="OPJ71404.1"/>
    <property type="molecule type" value="Genomic_DNA"/>
</dbReference>
<sequence length="233" mass="26374">MPTDHPNSCQDLRSDNKLEGSCNSDPDTCFPFNNLFSRRIKKTFREDQLEFLTSKADKGLEGSTQDVSDTLENAASPSTTEILGAERSWENTPAAFKAPVPVCCEDMENTPPLPKAEIIHKFLEDCLNDKNKEAVSYDHQHHRPLEALKLMLFKLQAIQGSFSQNETVEQKEELKRLSGQAESEFKLCASEIIPLTNSIQKALHHLSRLQSLEDNGNQQEQTSDHEDKQEMKE</sequence>
<evidence type="ECO:0000313" key="2">
    <source>
        <dbReference type="EMBL" id="OPJ71404.1"/>
    </source>
</evidence>
<comment type="caution">
    <text evidence="2">The sequence shown here is derived from an EMBL/GenBank/DDBJ whole genome shotgun (WGS) entry which is preliminary data.</text>
</comment>
<organism evidence="2 3">
    <name type="scientific">Patagioenas fasciata monilis</name>
    <dbReference type="NCBI Taxonomy" id="372326"/>
    <lineage>
        <taxon>Eukaryota</taxon>
        <taxon>Metazoa</taxon>
        <taxon>Chordata</taxon>
        <taxon>Craniata</taxon>
        <taxon>Vertebrata</taxon>
        <taxon>Euteleostomi</taxon>
        <taxon>Archelosauria</taxon>
        <taxon>Archosauria</taxon>
        <taxon>Dinosauria</taxon>
        <taxon>Saurischia</taxon>
        <taxon>Theropoda</taxon>
        <taxon>Coelurosauria</taxon>
        <taxon>Aves</taxon>
        <taxon>Neognathae</taxon>
        <taxon>Neoaves</taxon>
        <taxon>Columbimorphae</taxon>
        <taxon>Columbiformes</taxon>
        <taxon>Columbidae</taxon>
        <taxon>Patagioenas</taxon>
    </lineage>
</organism>
<feature type="region of interest" description="Disordered" evidence="1">
    <location>
        <begin position="1"/>
        <end position="24"/>
    </location>
</feature>
<accession>A0A1V4JH53</accession>
<gene>
    <name evidence="2" type="ORF">AV530_007930</name>
</gene>